<accession>A0A1R1PJ50</accession>
<organism evidence="3 4">
    <name type="scientific">Zancudomyces culisetae</name>
    <name type="common">Gut fungus</name>
    <name type="synonym">Smittium culisetae</name>
    <dbReference type="NCBI Taxonomy" id="1213189"/>
    <lineage>
        <taxon>Eukaryota</taxon>
        <taxon>Fungi</taxon>
        <taxon>Fungi incertae sedis</taxon>
        <taxon>Zoopagomycota</taxon>
        <taxon>Kickxellomycotina</taxon>
        <taxon>Harpellomycetes</taxon>
        <taxon>Harpellales</taxon>
        <taxon>Legeriomycetaceae</taxon>
        <taxon>Zancudomyces</taxon>
    </lineage>
</organism>
<dbReference type="AlphaFoldDB" id="A0A1R1PJ50"/>
<gene>
    <name evidence="3" type="ORF">AX774_g5560</name>
</gene>
<dbReference type="InterPro" id="IPR038446">
    <property type="entry name" value="CEBP_ZZ_sf"/>
</dbReference>
<keyword evidence="4" id="KW-1185">Reference proteome</keyword>
<evidence type="ECO:0000313" key="3">
    <source>
        <dbReference type="EMBL" id="OMH81000.1"/>
    </source>
</evidence>
<dbReference type="Gene3D" id="4.10.640.40">
    <property type="entry name" value="Cytoplasmic polyadenylation element-binding protein, ZZ domain"/>
    <property type="match status" value="1"/>
</dbReference>
<dbReference type="GO" id="GO:0008270">
    <property type="term" value="F:zinc ion binding"/>
    <property type="evidence" value="ECO:0007669"/>
    <property type="project" value="UniProtKB-KW"/>
</dbReference>
<sequence length="121" mass="13818">MSQILKLKKILDEDSEDVNINVNGAEFETGEDDGQNEAPKGYCVECKDQRAVMFCENCAEDFCEVCYTIIHRNGSRKKHVFVMLEGSKKGKDDVIMEDVKPSLDEQPDINSTENVREMFIF</sequence>
<dbReference type="Pfam" id="PF22586">
    <property type="entry name" value="ANCHR-like_BBOX"/>
    <property type="match status" value="1"/>
</dbReference>
<dbReference type="Proteomes" id="UP000188320">
    <property type="component" value="Unassembled WGS sequence"/>
</dbReference>
<keyword evidence="1" id="KW-0863">Zinc-finger</keyword>
<dbReference type="OrthoDB" id="406045at2759"/>
<proteinExistence type="predicted"/>
<dbReference type="PROSITE" id="PS50119">
    <property type="entry name" value="ZF_BBOX"/>
    <property type="match status" value="1"/>
</dbReference>
<comment type="caution">
    <text evidence="3">The sequence shown here is derived from an EMBL/GenBank/DDBJ whole genome shotgun (WGS) entry which is preliminary data.</text>
</comment>
<evidence type="ECO:0000256" key="1">
    <source>
        <dbReference type="PROSITE-ProRule" id="PRU00024"/>
    </source>
</evidence>
<dbReference type="InterPro" id="IPR000315">
    <property type="entry name" value="Znf_B-box"/>
</dbReference>
<keyword evidence="1" id="KW-0479">Metal-binding</keyword>
<protein>
    <submittedName>
        <fullName evidence="3">UPF0652 protein</fullName>
    </submittedName>
</protein>
<dbReference type="SUPFAM" id="SSF57845">
    <property type="entry name" value="B-box zinc-binding domain"/>
    <property type="match status" value="1"/>
</dbReference>
<name>A0A1R1PJ50_ZANCU</name>
<keyword evidence="1" id="KW-0862">Zinc</keyword>
<feature type="domain" description="B box-type" evidence="2">
    <location>
        <begin position="38"/>
        <end position="84"/>
    </location>
</feature>
<evidence type="ECO:0000313" key="4">
    <source>
        <dbReference type="Proteomes" id="UP000188320"/>
    </source>
</evidence>
<reference evidence="4" key="1">
    <citation type="submission" date="2017-01" db="EMBL/GenBank/DDBJ databases">
        <authorList>
            <person name="Wang Y."/>
            <person name="White M."/>
            <person name="Kvist S."/>
            <person name="Moncalvo J.-M."/>
        </authorList>
    </citation>
    <scope>NUCLEOTIDE SEQUENCE [LARGE SCALE GENOMIC DNA]</scope>
    <source>
        <strain evidence="4">COL-18-3</strain>
    </source>
</reference>
<dbReference type="EMBL" id="LSSK01001017">
    <property type="protein sequence ID" value="OMH81000.1"/>
    <property type="molecule type" value="Genomic_DNA"/>
</dbReference>
<evidence type="ECO:0000259" key="2">
    <source>
        <dbReference type="PROSITE" id="PS50119"/>
    </source>
</evidence>